<dbReference type="InterPro" id="IPR014721">
    <property type="entry name" value="Ribsml_uS5_D2-typ_fold_subgr"/>
</dbReference>
<dbReference type="GO" id="GO:0019287">
    <property type="term" value="P:isopentenyl diphosphate biosynthetic process, mevalonate pathway"/>
    <property type="evidence" value="ECO:0007669"/>
    <property type="project" value="UniProtKB-UniPathway"/>
</dbReference>
<keyword evidence="11" id="KW-0443">Lipid metabolism</keyword>
<organism evidence="15 16">
    <name type="scientific">Listeria grayi</name>
    <name type="common">Listeria murrayi</name>
    <dbReference type="NCBI Taxonomy" id="1641"/>
    <lineage>
        <taxon>Bacteria</taxon>
        <taxon>Bacillati</taxon>
        <taxon>Bacillota</taxon>
        <taxon>Bacilli</taxon>
        <taxon>Bacillales</taxon>
        <taxon>Listeriaceae</taxon>
        <taxon>Listeria</taxon>
    </lineage>
</organism>
<dbReference type="InterPro" id="IPR006203">
    <property type="entry name" value="GHMP_knse_ATP-bd_CS"/>
</dbReference>
<evidence type="ECO:0000256" key="11">
    <source>
        <dbReference type="ARBA" id="ARBA00023098"/>
    </source>
</evidence>
<dbReference type="InterPro" id="IPR013750">
    <property type="entry name" value="GHMP_kinase_C_dom"/>
</dbReference>
<keyword evidence="10" id="KW-0460">Magnesium</keyword>
<dbReference type="InterPro" id="IPR036554">
    <property type="entry name" value="GHMP_kinase_C_sf"/>
</dbReference>
<dbReference type="NCBIfam" id="TIGR00549">
    <property type="entry name" value="mevalon_kin"/>
    <property type="match status" value="1"/>
</dbReference>
<evidence type="ECO:0000313" key="16">
    <source>
        <dbReference type="Proteomes" id="UP000254879"/>
    </source>
</evidence>
<keyword evidence="9" id="KW-0067">ATP-binding</keyword>
<comment type="subcellular location">
    <subcellularLocation>
        <location evidence="1">Cytoplasm</location>
    </subcellularLocation>
</comment>
<protein>
    <recommendedName>
        <fullName evidence="3">mevalonate kinase</fullName>
        <ecNumber evidence="3">2.7.1.36</ecNumber>
    </recommendedName>
</protein>
<sequence length="322" mass="34685">MSTGISTAKMILFGEHAVVYGEPAISVPFTQALIKTEVSPSTENQFASTFFTGPIEEMPPFLDGIKRLILSIQKLLEQPEPLTVKVLSDVPVGRGLGSSAAVATSVTRGLYNYYEKKLTEEMLLKLVNHAEDAAHGNASGVDAITVVTEKPVWYAKGKNMETIHFAGELTFVVADTGIPSETKAAVADVGVLCKKEPLEYMPLIKELGGISREMKELLETNIDKIRIGEAMNRSQSILEKLTVSDPKLENLIQVALSAGAYGAKLTGGGRGGCMISIVENREIAEKVVKALQANGSAKEWIFTIGEGKHEGDRPSTYECGIN</sequence>
<dbReference type="Pfam" id="PF00288">
    <property type="entry name" value="GHMP_kinases_N"/>
    <property type="match status" value="1"/>
</dbReference>
<evidence type="ECO:0000256" key="8">
    <source>
        <dbReference type="ARBA" id="ARBA00022777"/>
    </source>
</evidence>
<dbReference type="PRINTS" id="PR00959">
    <property type="entry name" value="MEVGALKINASE"/>
</dbReference>
<evidence type="ECO:0000256" key="12">
    <source>
        <dbReference type="ARBA" id="ARBA00029438"/>
    </source>
</evidence>
<dbReference type="EMBL" id="UGPG01000001">
    <property type="protein sequence ID" value="STY44705.1"/>
    <property type="molecule type" value="Genomic_DNA"/>
</dbReference>
<accession>A0A378MLV8</accession>
<keyword evidence="4" id="KW-0963">Cytoplasm</keyword>
<dbReference type="Gene3D" id="3.30.70.890">
    <property type="entry name" value="GHMP kinase, C-terminal domain"/>
    <property type="match status" value="1"/>
</dbReference>
<evidence type="ECO:0000256" key="4">
    <source>
        <dbReference type="ARBA" id="ARBA00022490"/>
    </source>
</evidence>
<evidence type="ECO:0000256" key="1">
    <source>
        <dbReference type="ARBA" id="ARBA00004496"/>
    </source>
</evidence>
<comment type="similarity">
    <text evidence="2">Belongs to the GHMP kinase family. Mevalonate kinase subfamily.</text>
</comment>
<dbReference type="UniPathway" id="UPA00057">
    <property type="reaction ID" value="UER00098"/>
</dbReference>
<evidence type="ECO:0000256" key="2">
    <source>
        <dbReference type="ARBA" id="ARBA00006495"/>
    </source>
</evidence>
<dbReference type="RefSeq" id="WP_115346045.1">
    <property type="nucleotide sequence ID" value="NZ_UGPG01000001.1"/>
</dbReference>
<dbReference type="SUPFAM" id="SSF54211">
    <property type="entry name" value="Ribosomal protein S5 domain 2-like"/>
    <property type="match status" value="1"/>
</dbReference>
<feature type="domain" description="GHMP kinase N-terminal" evidence="13">
    <location>
        <begin position="68"/>
        <end position="146"/>
    </location>
</feature>
<dbReference type="Gene3D" id="3.30.230.10">
    <property type="match status" value="1"/>
</dbReference>
<evidence type="ECO:0000256" key="3">
    <source>
        <dbReference type="ARBA" id="ARBA00012103"/>
    </source>
</evidence>
<evidence type="ECO:0000259" key="13">
    <source>
        <dbReference type="Pfam" id="PF00288"/>
    </source>
</evidence>
<dbReference type="InterPro" id="IPR020568">
    <property type="entry name" value="Ribosomal_Su5_D2-typ_SF"/>
</dbReference>
<dbReference type="EC" id="2.7.1.36" evidence="3"/>
<dbReference type="GO" id="GO:0004496">
    <property type="term" value="F:mevalonate kinase activity"/>
    <property type="evidence" value="ECO:0007669"/>
    <property type="project" value="UniProtKB-EC"/>
</dbReference>
<proteinExistence type="inferred from homology"/>
<dbReference type="GO" id="GO:0005829">
    <property type="term" value="C:cytosol"/>
    <property type="evidence" value="ECO:0007669"/>
    <property type="project" value="TreeGrafter"/>
</dbReference>
<evidence type="ECO:0000313" key="15">
    <source>
        <dbReference type="EMBL" id="STY44705.1"/>
    </source>
</evidence>
<dbReference type="InterPro" id="IPR006204">
    <property type="entry name" value="GHMP_kinase_N_dom"/>
</dbReference>
<dbReference type="PROSITE" id="PS00627">
    <property type="entry name" value="GHMP_KINASES_ATP"/>
    <property type="match status" value="1"/>
</dbReference>
<keyword evidence="8 15" id="KW-0418">Kinase</keyword>
<evidence type="ECO:0000256" key="7">
    <source>
        <dbReference type="ARBA" id="ARBA00022741"/>
    </source>
</evidence>
<name>A0A378MLV8_LISGR</name>
<feature type="domain" description="GHMP kinase C-terminal" evidence="14">
    <location>
        <begin position="222"/>
        <end position="296"/>
    </location>
</feature>
<evidence type="ECO:0000256" key="6">
    <source>
        <dbReference type="ARBA" id="ARBA00022679"/>
    </source>
</evidence>
<evidence type="ECO:0000256" key="5">
    <source>
        <dbReference type="ARBA" id="ARBA00022516"/>
    </source>
</evidence>
<evidence type="ECO:0000259" key="14">
    <source>
        <dbReference type="Pfam" id="PF08544"/>
    </source>
</evidence>
<dbReference type="GO" id="GO:0005524">
    <property type="term" value="F:ATP binding"/>
    <property type="evidence" value="ECO:0007669"/>
    <property type="project" value="UniProtKB-KW"/>
</dbReference>
<keyword evidence="6" id="KW-0808">Transferase</keyword>
<dbReference type="SUPFAM" id="SSF55060">
    <property type="entry name" value="GHMP Kinase, C-terminal domain"/>
    <property type="match status" value="1"/>
</dbReference>
<dbReference type="Pfam" id="PF08544">
    <property type="entry name" value="GHMP_kinases_C"/>
    <property type="match status" value="1"/>
</dbReference>
<dbReference type="InterPro" id="IPR006205">
    <property type="entry name" value="Mev_gal_kin"/>
</dbReference>
<gene>
    <name evidence="15" type="ORF">NCTC10815_02058</name>
</gene>
<keyword evidence="5" id="KW-0444">Lipid biosynthesis</keyword>
<dbReference type="PANTHER" id="PTHR43290">
    <property type="entry name" value="MEVALONATE KINASE"/>
    <property type="match status" value="1"/>
</dbReference>
<evidence type="ECO:0000256" key="10">
    <source>
        <dbReference type="ARBA" id="ARBA00022842"/>
    </source>
</evidence>
<dbReference type="PANTHER" id="PTHR43290:SF2">
    <property type="entry name" value="MEVALONATE KINASE"/>
    <property type="match status" value="1"/>
</dbReference>
<reference evidence="15 16" key="1">
    <citation type="submission" date="2018-06" db="EMBL/GenBank/DDBJ databases">
        <authorList>
            <consortium name="Pathogen Informatics"/>
            <person name="Doyle S."/>
        </authorList>
    </citation>
    <scope>NUCLEOTIDE SEQUENCE [LARGE SCALE GENOMIC DNA]</scope>
    <source>
        <strain evidence="16">NCTC 10815</strain>
    </source>
</reference>
<dbReference type="AlphaFoldDB" id="A0A378MLV8"/>
<keyword evidence="7" id="KW-0547">Nucleotide-binding</keyword>
<comment type="pathway">
    <text evidence="12">Isoprenoid biosynthesis; isopentenyl diphosphate biosynthesis via mevalonate pathway; isopentenyl diphosphate from (R)-mevalonate: step 1/3.</text>
</comment>
<evidence type="ECO:0000256" key="9">
    <source>
        <dbReference type="ARBA" id="ARBA00022840"/>
    </source>
</evidence>
<dbReference type="Proteomes" id="UP000254879">
    <property type="component" value="Unassembled WGS sequence"/>
</dbReference>